<dbReference type="GO" id="GO:0016020">
    <property type="term" value="C:membrane"/>
    <property type="evidence" value="ECO:0007669"/>
    <property type="project" value="UniProtKB-SubCell"/>
</dbReference>
<evidence type="ECO:0000256" key="1">
    <source>
        <dbReference type="ARBA" id="ARBA00004141"/>
    </source>
</evidence>
<evidence type="ECO:0008006" key="7">
    <source>
        <dbReference type="Google" id="ProtNLM"/>
    </source>
</evidence>
<keyword evidence="2" id="KW-0812">Transmembrane</keyword>
<evidence type="ECO:0000313" key="6">
    <source>
        <dbReference type="EMBL" id="EEN66389.1"/>
    </source>
</evidence>
<keyword evidence="5" id="KW-0732">Signal</keyword>
<sequence>MAWCAVVSGLMFGTLKCLGILRVPPEIELRGLDIPKHGEPAYPTESYGHGWTIMPPDFSPDPYGPDGKPQPQPVYITRSNGRVPFPVLLRAGADVTCSTPARCLPAHTSTTASPYRTHICEHHVPCKTPTCEHHVPCRVPTCEHHVPCRTPTCEHHVPCRTHT</sequence>
<feature type="signal peptide" evidence="5">
    <location>
        <begin position="1"/>
        <end position="19"/>
    </location>
</feature>
<accession>C3Y023</accession>
<keyword evidence="4" id="KW-0472">Membrane</keyword>
<organism>
    <name type="scientific">Branchiostoma floridae</name>
    <name type="common">Florida lancelet</name>
    <name type="synonym">Amphioxus</name>
    <dbReference type="NCBI Taxonomy" id="7739"/>
    <lineage>
        <taxon>Eukaryota</taxon>
        <taxon>Metazoa</taxon>
        <taxon>Chordata</taxon>
        <taxon>Cephalochordata</taxon>
        <taxon>Leptocardii</taxon>
        <taxon>Amphioxiformes</taxon>
        <taxon>Branchiostomatidae</taxon>
        <taxon>Branchiostoma</taxon>
    </lineage>
</organism>
<dbReference type="InParanoid" id="C3Y023"/>
<dbReference type="AlphaFoldDB" id="C3Y023"/>
<keyword evidence="3" id="KW-1133">Transmembrane helix</keyword>
<evidence type="ECO:0000256" key="2">
    <source>
        <dbReference type="ARBA" id="ARBA00022692"/>
    </source>
</evidence>
<reference evidence="6" key="1">
    <citation type="journal article" date="2008" name="Nature">
        <title>The amphioxus genome and the evolution of the chordate karyotype.</title>
        <authorList>
            <consortium name="US DOE Joint Genome Institute (JGI-PGF)"/>
            <person name="Putnam N.H."/>
            <person name="Butts T."/>
            <person name="Ferrier D.E.K."/>
            <person name="Furlong R.F."/>
            <person name="Hellsten U."/>
            <person name="Kawashima T."/>
            <person name="Robinson-Rechavi M."/>
            <person name="Shoguchi E."/>
            <person name="Terry A."/>
            <person name="Yu J.-K."/>
            <person name="Benito-Gutierrez E.L."/>
            <person name="Dubchak I."/>
            <person name="Garcia-Fernandez J."/>
            <person name="Gibson-Brown J.J."/>
            <person name="Grigoriev I.V."/>
            <person name="Horton A.C."/>
            <person name="de Jong P.J."/>
            <person name="Jurka J."/>
            <person name="Kapitonov V.V."/>
            <person name="Kohara Y."/>
            <person name="Kuroki Y."/>
            <person name="Lindquist E."/>
            <person name="Lucas S."/>
            <person name="Osoegawa K."/>
            <person name="Pennacchio L.A."/>
            <person name="Salamov A.A."/>
            <person name="Satou Y."/>
            <person name="Sauka-Spengler T."/>
            <person name="Schmutz J."/>
            <person name="Shin-I T."/>
            <person name="Toyoda A."/>
            <person name="Bronner-Fraser M."/>
            <person name="Fujiyama A."/>
            <person name="Holland L.Z."/>
            <person name="Holland P.W.H."/>
            <person name="Satoh N."/>
            <person name="Rokhsar D.S."/>
        </authorList>
    </citation>
    <scope>NUCLEOTIDE SEQUENCE [LARGE SCALE GENOMIC DNA]</scope>
    <source>
        <strain evidence="6">S238N-H82</strain>
        <tissue evidence="6">Testes</tissue>
    </source>
</reference>
<dbReference type="Gene3D" id="1.10.3430.10">
    <property type="entry name" value="Ammonium transporter AmtB like domains"/>
    <property type="match status" value="1"/>
</dbReference>
<protein>
    <recommendedName>
        <fullName evidence="7">Ammonium transporter AmtB-like domain-containing protein</fullName>
    </recommendedName>
</protein>
<dbReference type="EMBL" id="GG666477">
    <property type="protein sequence ID" value="EEN66389.1"/>
    <property type="molecule type" value="Genomic_DNA"/>
</dbReference>
<gene>
    <name evidence="6" type="ORF">BRAFLDRAFT_72413</name>
</gene>
<dbReference type="InterPro" id="IPR029020">
    <property type="entry name" value="Ammonium/urea_transptr"/>
</dbReference>
<evidence type="ECO:0000256" key="3">
    <source>
        <dbReference type="ARBA" id="ARBA00022989"/>
    </source>
</evidence>
<feature type="chain" id="PRO_5002933209" description="Ammonium transporter AmtB-like domain-containing protein" evidence="5">
    <location>
        <begin position="20"/>
        <end position="163"/>
    </location>
</feature>
<name>C3Y023_BRAFL</name>
<comment type="subcellular location">
    <subcellularLocation>
        <location evidence="1">Membrane</location>
        <topology evidence="1">Multi-pass membrane protein</topology>
    </subcellularLocation>
</comment>
<evidence type="ECO:0000256" key="4">
    <source>
        <dbReference type="ARBA" id="ARBA00023136"/>
    </source>
</evidence>
<evidence type="ECO:0000256" key="5">
    <source>
        <dbReference type="SAM" id="SignalP"/>
    </source>
</evidence>
<proteinExistence type="predicted"/>